<dbReference type="PROSITE" id="PS00223">
    <property type="entry name" value="ANNEXIN_1"/>
    <property type="match status" value="2"/>
</dbReference>
<dbReference type="PANTHER" id="PTHR10502:SF237">
    <property type="entry name" value="ANNEXIN"/>
    <property type="match status" value="1"/>
</dbReference>
<dbReference type="GO" id="GO:0071385">
    <property type="term" value="P:cellular response to glucocorticoid stimulus"/>
    <property type="evidence" value="ECO:0007669"/>
    <property type="project" value="TreeGrafter"/>
</dbReference>
<keyword evidence="2" id="KW-0597">Phosphoprotein</keyword>
<dbReference type="GeneID" id="114473284"/>
<dbReference type="PRINTS" id="PR00196">
    <property type="entry name" value="ANNEXIN"/>
</dbReference>
<dbReference type="GO" id="GO:0001786">
    <property type="term" value="F:phosphatidylserine binding"/>
    <property type="evidence" value="ECO:0007669"/>
    <property type="project" value="TreeGrafter"/>
</dbReference>
<evidence type="ECO:0000256" key="2">
    <source>
        <dbReference type="ARBA" id="ARBA00022553"/>
    </source>
</evidence>
<keyword evidence="3 7" id="KW-0677">Repeat</keyword>
<evidence type="ECO:0000256" key="1">
    <source>
        <dbReference type="ARBA" id="ARBA00007831"/>
    </source>
</evidence>
<evidence type="ECO:0000313" key="9">
    <source>
        <dbReference type="Ensembl" id="ENSGWIP00000028810.1"/>
    </source>
</evidence>
<evidence type="ECO:0000313" key="10">
    <source>
        <dbReference type="Proteomes" id="UP000694680"/>
    </source>
</evidence>
<evidence type="ECO:0000256" key="3">
    <source>
        <dbReference type="ARBA" id="ARBA00022737"/>
    </source>
</evidence>
<reference evidence="9" key="2">
    <citation type="submission" date="2025-08" db="UniProtKB">
        <authorList>
            <consortium name="Ensembl"/>
        </authorList>
    </citation>
    <scope>IDENTIFICATION</scope>
</reference>
<dbReference type="Gene3D" id="1.10.220.10">
    <property type="entry name" value="Annexin"/>
    <property type="match status" value="4"/>
</dbReference>
<dbReference type="GO" id="GO:0012506">
    <property type="term" value="C:vesicle membrane"/>
    <property type="evidence" value="ECO:0007669"/>
    <property type="project" value="TreeGrafter"/>
</dbReference>
<dbReference type="InterPro" id="IPR001464">
    <property type="entry name" value="Annexin"/>
</dbReference>
<dbReference type="GO" id="GO:0005544">
    <property type="term" value="F:calcium-dependent phospholipid binding"/>
    <property type="evidence" value="ECO:0007669"/>
    <property type="project" value="UniProtKB-KW"/>
</dbReference>
<dbReference type="AlphaFoldDB" id="A0A8C5GDT4"/>
<dbReference type="GO" id="GO:0005634">
    <property type="term" value="C:nucleus"/>
    <property type="evidence" value="ECO:0007669"/>
    <property type="project" value="TreeGrafter"/>
</dbReference>
<dbReference type="InterPro" id="IPR018252">
    <property type="entry name" value="Annexin_repeat_CS"/>
</dbReference>
<gene>
    <name evidence="9" type="primary">LOC114473284</name>
</gene>
<feature type="compositionally biased region" description="Basic and acidic residues" evidence="8">
    <location>
        <begin position="1"/>
        <end position="13"/>
    </location>
</feature>
<dbReference type="Pfam" id="PF00191">
    <property type="entry name" value="Annexin"/>
    <property type="match status" value="4"/>
</dbReference>
<keyword evidence="4 7" id="KW-0106">Calcium</keyword>
<dbReference type="Ensembl" id="ENSGWIT00000031437.1">
    <property type="protein sequence ID" value="ENSGWIP00000028810.1"/>
    <property type="gene ID" value="ENSGWIG00000015040.1"/>
</dbReference>
<reference evidence="9" key="3">
    <citation type="submission" date="2025-09" db="UniProtKB">
        <authorList>
            <consortium name="Ensembl"/>
        </authorList>
    </citation>
    <scope>IDENTIFICATION</scope>
</reference>
<evidence type="ECO:0000256" key="4">
    <source>
        <dbReference type="ARBA" id="ARBA00022837"/>
    </source>
</evidence>
<keyword evidence="5 7" id="KW-0041">Annexin</keyword>
<feature type="region of interest" description="Disordered" evidence="8">
    <location>
        <begin position="1"/>
        <end position="35"/>
    </location>
</feature>
<dbReference type="PANTHER" id="PTHR10502">
    <property type="entry name" value="ANNEXIN"/>
    <property type="match status" value="1"/>
</dbReference>
<dbReference type="SUPFAM" id="SSF47874">
    <property type="entry name" value="Annexin"/>
    <property type="match status" value="1"/>
</dbReference>
<keyword evidence="10" id="KW-1185">Reference proteome</keyword>
<dbReference type="GO" id="GO:0005509">
    <property type="term" value="F:calcium ion binding"/>
    <property type="evidence" value="ECO:0007669"/>
    <property type="project" value="InterPro"/>
</dbReference>
<proteinExistence type="inferred from homology"/>
<dbReference type="InterPro" id="IPR037104">
    <property type="entry name" value="Annexin_sf"/>
</dbReference>
<dbReference type="FunFam" id="1.10.220.10:FF:000002">
    <property type="entry name" value="Annexin"/>
    <property type="match status" value="1"/>
</dbReference>
<evidence type="ECO:0000256" key="8">
    <source>
        <dbReference type="SAM" id="MobiDB-lite"/>
    </source>
</evidence>
<dbReference type="FunFam" id="1.10.220.10:FF:000005">
    <property type="entry name" value="Annexin"/>
    <property type="match status" value="1"/>
</dbReference>
<dbReference type="RefSeq" id="XP_028318612.1">
    <property type="nucleotide sequence ID" value="XM_028462811.1"/>
</dbReference>
<keyword evidence="6 7" id="KW-0111">Calcium/phospholipid-binding</keyword>
<sequence length="346" mass="39388">MRRFLDKLRPNRSDDDDVKVKGKPQPRYYGTITPSQNFNASNDAKVLKSAIESKGVDEDVIIAVLVKRSNEQRQKIKAVYEASAGKKLEQDLDDVLKFKDRDLEAVTLAMLMTPAHFDSSLIRKATKRLGTDEEILIEILVTRSNREIRDIKRVFKEEYGKDLEEVIKDETSGTFCHALLELLRAEREESHDVNVKKAREDAHTLFDSGENKGDICEATFIDILTSRSEPQLMKTLQIYKEELGETSLPKLMQKELKGDIEDCFISLVKCAWNTPAFFAEKLHEAMKGHGTCEDTLIRILVSRSEIDLKKIVAEYRGMYGKPIQEDILNDTKGHYQAVLLGLCGPH</sequence>
<organism evidence="9 10">
    <name type="scientific">Gouania willdenowi</name>
    <name type="common">Blunt-snouted clingfish</name>
    <name type="synonym">Lepadogaster willdenowi</name>
    <dbReference type="NCBI Taxonomy" id="441366"/>
    <lineage>
        <taxon>Eukaryota</taxon>
        <taxon>Metazoa</taxon>
        <taxon>Chordata</taxon>
        <taxon>Craniata</taxon>
        <taxon>Vertebrata</taxon>
        <taxon>Euteleostomi</taxon>
        <taxon>Actinopterygii</taxon>
        <taxon>Neopterygii</taxon>
        <taxon>Teleostei</taxon>
        <taxon>Neoteleostei</taxon>
        <taxon>Acanthomorphata</taxon>
        <taxon>Ovalentaria</taxon>
        <taxon>Blenniimorphae</taxon>
        <taxon>Blenniiformes</taxon>
        <taxon>Gobiesocoidei</taxon>
        <taxon>Gobiesocidae</taxon>
        <taxon>Gobiesocinae</taxon>
        <taxon>Gouania</taxon>
    </lineage>
</organism>
<reference evidence="9" key="1">
    <citation type="submission" date="2020-06" db="EMBL/GenBank/DDBJ databases">
        <authorList>
            <consortium name="Wellcome Sanger Institute Data Sharing"/>
        </authorList>
    </citation>
    <scope>NUCLEOTIDE SEQUENCE [LARGE SCALE GENOMIC DNA]</scope>
</reference>
<protein>
    <recommendedName>
        <fullName evidence="7">Annexin</fullName>
    </recommendedName>
</protein>
<dbReference type="OrthoDB" id="37886at2759"/>
<dbReference type="SMART" id="SM00335">
    <property type="entry name" value="ANX"/>
    <property type="match status" value="4"/>
</dbReference>
<dbReference type="FunFam" id="1.10.220.10:FF:000001">
    <property type="entry name" value="Annexin"/>
    <property type="match status" value="1"/>
</dbReference>
<name>A0A8C5GDT4_GOUWI</name>
<evidence type="ECO:0000256" key="7">
    <source>
        <dbReference type="RuleBase" id="RU003540"/>
    </source>
</evidence>
<dbReference type="GO" id="GO:0005737">
    <property type="term" value="C:cytoplasm"/>
    <property type="evidence" value="ECO:0007669"/>
    <property type="project" value="TreeGrafter"/>
</dbReference>
<accession>A0A8C5GDT4</accession>
<dbReference type="GO" id="GO:0005886">
    <property type="term" value="C:plasma membrane"/>
    <property type="evidence" value="ECO:0007669"/>
    <property type="project" value="TreeGrafter"/>
</dbReference>
<dbReference type="FunFam" id="1.10.220.10:FF:000003">
    <property type="entry name" value="Annexin"/>
    <property type="match status" value="1"/>
</dbReference>
<dbReference type="InterPro" id="IPR018502">
    <property type="entry name" value="Annexin_repeat"/>
</dbReference>
<comment type="similarity">
    <text evidence="1 7">Belongs to the annexin family.</text>
</comment>
<evidence type="ECO:0000256" key="6">
    <source>
        <dbReference type="ARBA" id="ARBA00023302"/>
    </source>
</evidence>
<dbReference type="Proteomes" id="UP000694680">
    <property type="component" value="Chromosome 12"/>
</dbReference>
<evidence type="ECO:0000256" key="5">
    <source>
        <dbReference type="ARBA" id="ARBA00023216"/>
    </source>
</evidence>
<dbReference type="GO" id="GO:0006909">
    <property type="term" value="P:phagocytosis"/>
    <property type="evidence" value="ECO:0007669"/>
    <property type="project" value="TreeGrafter"/>
</dbReference>
<comment type="domain">
    <text evidence="7">A pair of annexin repeats may form one binding site for calcium and phospholipid.</text>
</comment>
<dbReference type="PROSITE" id="PS51897">
    <property type="entry name" value="ANNEXIN_2"/>
    <property type="match status" value="4"/>
</dbReference>
<dbReference type="GO" id="GO:0007165">
    <property type="term" value="P:signal transduction"/>
    <property type="evidence" value="ECO:0007669"/>
    <property type="project" value="TreeGrafter"/>
</dbReference>